<comment type="caution">
    <text evidence="2">The sequence shown here is derived from an EMBL/GenBank/DDBJ whole genome shotgun (WGS) entry which is preliminary data.</text>
</comment>
<gene>
    <name evidence="2" type="ORF">NDU88_006561</name>
</gene>
<sequence>MDGKSRDFFEPTVLHSFLEGLSAQPMDHEPTDLMSSPTTPSDSILHMDADPSDFRIYSAAQKRGRFLDRPPRSQDGRDMTLQAVADIIQGLHRDKSRSPLMPTPPAG</sequence>
<evidence type="ECO:0000313" key="2">
    <source>
        <dbReference type="EMBL" id="KAJ1181353.1"/>
    </source>
</evidence>
<organism evidence="2 3">
    <name type="scientific">Pleurodeles waltl</name>
    <name type="common">Iberian ribbed newt</name>
    <dbReference type="NCBI Taxonomy" id="8319"/>
    <lineage>
        <taxon>Eukaryota</taxon>
        <taxon>Metazoa</taxon>
        <taxon>Chordata</taxon>
        <taxon>Craniata</taxon>
        <taxon>Vertebrata</taxon>
        <taxon>Euteleostomi</taxon>
        <taxon>Amphibia</taxon>
        <taxon>Batrachia</taxon>
        <taxon>Caudata</taxon>
        <taxon>Salamandroidea</taxon>
        <taxon>Salamandridae</taxon>
        <taxon>Pleurodelinae</taxon>
        <taxon>Pleurodeles</taxon>
    </lineage>
</organism>
<keyword evidence="3" id="KW-1185">Reference proteome</keyword>
<proteinExistence type="predicted"/>
<feature type="compositionally biased region" description="Polar residues" evidence="1">
    <location>
        <begin position="33"/>
        <end position="42"/>
    </location>
</feature>
<dbReference type="AlphaFoldDB" id="A0AAV7TXK7"/>
<accession>A0AAV7TXK7</accession>
<name>A0AAV7TXK7_PLEWA</name>
<protein>
    <submittedName>
        <fullName evidence="2">Uncharacterized protein</fullName>
    </submittedName>
</protein>
<evidence type="ECO:0000313" key="3">
    <source>
        <dbReference type="Proteomes" id="UP001066276"/>
    </source>
</evidence>
<evidence type="ECO:0000256" key="1">
    <source>
        <dbReference type="SAM" id="MobiDB-lite"/>
    </source>
</evidence>
<dbReference type="EMBL" id="JANPWB010000006">
    <property type="protein sequence ID" value="KAJ1181353.1"/>
    <property type="molecule type" value="Genomic_DNA"/>
</dbReference>
<feature type="region of interest" description="Disordered" evidence="1">
    <location>
        <begin position="24"/>
        <end position="48"/>
    </location>
</feature>
<dbReference type="Proteomes" id="UP001066276">
    <property type="component" value="Chromosome 3_2"/>
</dbReference>
<reference evidence="2" key="1">
    <citation type="journal article" date="2022" name="bioRxiv">
        <title>Sequencing and chromosome-scale assembly of the giantPleurodeles waltlgenome.</title>
        <authorList>
            <person name="Brown T."/>
            <person name="Elewa A."/>
            <person name="Iarovenko S."/>
            <person name="Subramanian E."/>
            <person name="Araus A.J."/>
            <person name="Petzold A."/>
            <person name="Susuki M."/>
            <person name="Suzuki K.-i.T."/>
            <person name="Hayashi T."/>
            <person name="Toyoda A."/>
            <person name="Oliveira C."/>
            <person name="Osipova E."/>
            <person name="Leigh N.D."/>
            <person name="Simon A."/>
            <person name="Yun M.H."/>
        </authorList>
    </citation>
    <scope>NUCLEOTIDE SEQUENCE</scope>
    <source>
        <strain evidence="2">20211129_DDA</strain>
        <tissue evidence="2">Liver</tissue>
    </source>
</reference>